<evidence type="ECO:0000256" key="1">
    <source>
        <dbReference type="ARBA" id="ARBA00022516"/>
    </source>
</evidence>
<keyword evidence="2" id="KW-0378">Hydrolase</keyword>
<comment type="caution">
    <text evidence="4">The sequence shown here is derived from an EMBL/GenBank/DDBJ whole genome shotgun (WGS) entry which is preliminary data.</text>
</comment>
<keyword evidence="3" id="KW-0443">Lipid metabolism</keyword>
<protein>
    <submittedName>
        <fullName evidence="4">DUF479 domain-containing protein</fullName>
    </submittedName>
</protein>
<dbReference type="InterPro" id="IPR007431">
    <property type="entry name" value="ACP_PD"/>
</dbReference>
<dbReference type="Pfam" id="PF04336">
    <property type="entry name" value="ACP_PD"/>
    <property type="match status" value="1"/>
</dbReference>
<dbReference type="GO" id="GO:0008770">
    <property type="term" value="F:[acyl-carrier-protein] phosphodiesterase activity"/>
    <property type="evidence" value="ECO:0007669"/>
    <property type="project" value="InterPro"/>
</dbReference>
<accession>A0A504IVB0</accession>
<evidence type="ECO:0000256" key="3">
    <source>
        <dbReference type="ARBA" id="ARBA00023098"/>
    </source>
</evidence>
<dbReference type="RefSeq" id="WP_140597369.1">
    <property type="nucleotide sequence ID" value="NZ_VFWZ01000009.1"/>
</dbReference>
<evidence type="ECO:0000256" key="2">
    <source>
        <dbReference type="ARBA" id="ARBA00022801"/>
    </source>
</evidence>
<sequence length="194" mass="22829">MNYLAHIYLSGEDPNLTIGNFIADSVKGKKFMEYPERVAQGIVLHRKIDSFTDTHKIVRKSTSRLFPKYGHYSSVIIDIFYDHFLASNWVSYSETPLQTYSLDFYTLLESNYNMLPERIQNFLPYMIKDNWLLSYASLEGIGKVLSGMNRRTNNKSKMNLAVIELEQFYTDFEKEFTLFFEDLKGFTEKEMKKL</sequence>
<dbReference type="GO" id="GO:0006633">
    <property type="term" value="P:fatty acid biosynthetic process"/>
    <property type="evidence" value="ECO:0007669"/>
    <property type="project" value="InterPro"/>
</dbReference>
<keyword evidence="1" id="KW-0444">Lipid biosynthesis</keyword>
<dbReference type="PANTHER" id="PTHR38764:SF1">
    <property type="entry name" value="ACYL CARRIER PROTEIN PHOSPHODIESTERASE"/>
    <property type="match status" value="1"/>
</dbReference>
<dbReference type="OrthoDB" id="8442777at2"/>
<organism evidence="4 5">
    <name type="scientific">Aquimarina algicola</name>
    <dbReference type="NCBI Taxonomy" id="2589995"/>
    <lineage>
        <taxon>Bacteria</taxon>
        <taxon>Pseudomonadati</taxon>
        <taxon>Bacteroidota</taxon>
        <taxon>Flavobacteriia</taxon>
        <taxon>Flavobacteriales</taxon>
        <taxon>Flavobacteriaceae</taxon>
        <taxon>Aquimarina</taxon>
    </lineage>
</organism>
<dbReference type="Proteomes" id="UP000315540">
    <property type="component" value="Unassembled WGS sequence"/>
</dbReference>
<gene>
    <name evidence="4" type="ORF">FHK87_23750</name>
</gene>
<reference evidence="4 5" key="1">
    <citation type="submission" date="2019-06" db="EMBL/GenBank/DDBJ databases">
        <authorList>
            <person name="Meng X."/>
        </authorList>
    </citation>
    <scope>NUCLEOTIDE SEQUENCE [LARGE SCALE GENOMIC DNA]</scope>
    <source>
        <strain evidence="4 5">M625</strain>
    </source>
</reference>
<proteinExistence type="predicted"/>
<dbReference type="AlphaFoldDB" id="A0A504IVB0"/>
<evidence type="ECO:0000313" key="4">
    <source>
        <dbReference type="EMBL" id="TPN82437.1"/>
    </source>
</evidence>
<keyword evidence="5" id="KW-1185">Reference proteome</keyword>
<dbReference type="PIRSF" id="PIRSF011489">
    <property type="entry name" value="DUF479"/>
    <property type="match status" value="1"/>
</dbReference>
<dbReference type="PANTHER" id="PTHR38764">
    <property type="entry name" value="ACYL CARRIER PROTEIN PHOSPHODIESTERASE"/>
    <property type="match status" value="1"/>
</dbReference>
<dbReference type="EMBL" id="VFWZ01000009">
    <property type="protein sequence ID" value="TPN82437.1"/>
    <property type="molecule type" value="Genomic_DNA"/>
</dbReference>
<name>A0A504IVB0_9FLAO</name>
<evidence type="ECO:0000313" key="5">
    <source>
        <dbReference type="Proteomes" id="UP000315540"/>
    </source>
</evidence>